<evidence type="ECO:0000313" key="2">
    <source>
        <dbReference type="EMBL" id="MBF6302159.1"/>
    </source>
</evidence>
<proteinExistence type="predicted"/>
<gene>
    <name evidence="2" type="ORF">IU459_32155</name>
</gene>
<dbReference type="RefSeq" id="WP_195133348.1">
    <property type="nucleotide sequence ID" value="NZ_JADLQX010000038.1"/>
</dbReference>
<sequence>MAPTHPRDTLPRPTESEPARPAEAPVVWPDPSPLDAWWQRVMHSDRPHRSVA</sequence>
<organism evidence="2 3">
    <name type="scientific">Nocardia amamiensis</name>
    <dbReference type="NCBI Taxonomy" id="404578"/>
    <lineage>
        <taxon>Bacteria</taxon>
        <taxon>Bacillati</taxon>
        <taxon>Actinomycetota</taxon>
        <taxon>Actinomycetes</taxon>
        <taxon>Mycobacteriales</taxon>
        <taxon>Nocardiaceae</taxon>
        <taxon>Nocardia</taxon>
    </lineage>
</organism>
<keyword evidence="3" id="KW-1185">Reference proteome</keyword>
<feature type="region of interest" description="Disordered" evidence="1">
    <location>
        <begin position="1"/>
        <end position="30"/>
    </location>
</feature>
<name>A0ABS0D4R2_9NOCA</name>
<feature type="compositionally biased region" description="Basic and acidic residues" evidence="1">
    <location>
        <begin position="1"/>
        <end position="20"/>
    </location>
</feature>
<evidence type="ECO:0000313" key="3">
    <source>
        <dbReference type="Proteomes" id="UP000702209"/>
    </source>
</evidence>
<evidence type="ECO:0000256" key="1">
    <source>
        <dbReference type="SAM" id="MobiDB-lite"/>
    </source>
</evidence>
<accession>A0ABS0D4R2</accession>
<dbReference type="Proteomes" id="UP000702209">
    <property type="component" value="Unassembled WGS sequence"/>
</dbReference>
<protein>
    <submittedName>
        <fullName evidence="2">Uncharacterized protein</fullName>
    </submittedName>
</protein>
<dbReference type="EMBL" id="JADLQX010000038">
    <property type="protein sequence ID" value="MBF6302159.1"/>
    <property type="molecule type" value="Genomic_DNA"/>
</dbReference>
<reference evidence="2 3" key="1">
    <citation type="submission" date="2020-10" db="EMBL/GenBank/DDBJ databases">
        <title>Identification of Nocardia species via Next-generation sequencing and recognition of intraspecies genetic diversity.</title>
        <authorList>
            <person name="Li P."/>
            <person name="Li P."/>
            <person name="Lu B."/>
        </authorList>
    </citation>
    <scope>NUCLEOTIDE SEQUENCE [LARGE SCALE GENOMIC DNA]</scope>
    <source>
        <strain evidence="2 3">BJ06-0157</strain>
    </source>
</reference>
<comment type="caution">
    <text evidence="2">The sequence shown here is derived from an EMBL/GenBank/DDBJ whole genome shotgun (WGS) entry which is preliminary data.</text>
</comment>